<feature type="transmembrane region" description="Helical" evidence="2">
    <location>
        <begin position="143"/>
        <end position="165"/>
    </location>
</feature>
<feature type="transmembrane region" description="Helical" evidence="2">
    <location>
        <begin position="38"/>
        <end position="55"/>
    </location>
</feature>
<evidence type="ECO:0000256" key="1">
    <source>
        <dbReference type="SAM" id="MobiDB-lite"/>
    </source>
</evidence>
<evidence type="ECO:0000313" key="4">
    <source>
        <dbReference type="Proteomes" id="UP000034894"/>
    </source>
</evidence>
<dbReference type="Proteomes" id="UP000034894">
    <property type="component" value="Unassembled WGS sequence"/>
</dbReference>
<organism evidence="3 4">
    <name type="scientific">Candidatus Gottesmanbacteria bacterium GW2011_GWA2_43_14</name>
    <dbReference type="NCBI Taxonomy" id="1618443"/>
    <lineage>
        <taxon>Bacteria</taxon>
        <taxon>Candidatus Gottesmaniibacteriota</taxon>
    </lineage>
</organism>
<protein>
    <submittedName>
        <fullName evidence="3">Uncharacterized protein</fullName>
    </submittedName>
</protein>
<feature type="region of interest" description="Disordered" evidence="1">
    <location>
        <begin position="101"/>
        <end position="125"/>
    </location>
</feature>
<reference evidence="3 4" key="1">
    <citation type="journal article" date="2015" name="Nature">
        <title>rRNA introns, odd ribosomes, and small enigmatic genomes across a large radiation of phyla.</title>
        <authorList>
            <person name="Brown C.T."/>
            <person name="Hug L.A."/>
            <person name="Thomas B.C."/>
            <person name="Sharon I."/>
            <person name="Castelle C.J."/>
            <person name="Singh A."/>
            <person name="Wilkins M.J."/>
            <person name="Williams K.H."/>
            <person name="Banfield J.F."/>
        </authorList>
    </citation>
    <scope>NUCLEOTIDE SEQUENCE [LARGE SCALE GENOMIC DNA]</scope>
</reference>
<keyword evidence="2" id="KW-0812">Transmembrane</keyword>
<dbReference type="EMBL" id="LCFP01000016">
    <property type="protein sequence ID" value="KKS95566.1"/>
    <property type="molecule type" value="Genomic_DNA"/>
</dbReference>
<sequence length="167" mass="18145">MQKSYYYQYILEKEKSQIFISLRLDNIPLIVKNGFMTLIRLAKALIVLFLLFNYLSGVEAQDDTFGPICDDVTVTCAPTSTPSVTPTPTDMPPGVPSPTPTITLTPTMTPTRTPTVTPVGQGGVNSTPPAELPRAGISENLNFFVLLAVFFVSTGILAKLLPVIVRK</sequence>
<keyword evidence="2" id="KW-1133">Transmembrane helix</keyword>
<gene>
    <name evidence="3" type="ORF">UV73_C0016G0012</name>
</gene>
<keyword evidence="2" id="KW-0472">Membrane</keyword>
<proteinExistence type="predicted"/>
<accession>A0A0G1FKF0</accession>
<feature type="compositionally biased region" description="Low complexity" evidence="1">
    <location>
        <begin position="101"/>
        <end position="118"/>
    </location>
</feature>
<dbReference type="AlphaFoldDB" id="A0A0G1FKF0"/>
<comment type="caution">
    <text evidence="3">The sequence shown here is derived from an EMBL/GenBank/DDBJ whole genome shotgun (WGS) entry which is preliminary data.</text>
</comment>
<name>A0A0G1FKF0_9BACT</name>
<dbReference type="STRING" id="1618443.UV73_C0016G0012"/>
<evidence type="ECO:0000256" key="2">
    <source>
        <dbReference type="SAM" id="Phobius"/>
    </source>
</evidence>
<evidence type="ECO:0000313" key="3">
    <source>
        <dbReference type="EMBL" id="KKS95566.1"/>
    </source>
</evidence>